<feature type="non-terminal residue" evidence="2">
    <location>
        <position position="427"/>
    </location>
</feature>
<dbReference type="SUPFAM" id="SSF53098">
    <property type="entry name" value="Ribonuclease H-like"/>
    <property type="match status" value="1"/>
</dbReference>
<sequence>NHFDKRIRAIFKDGGTEFLRIKPHCEKHGIRTDVSAPDTPEQNGISESSNKKTPIIDFMKGLNQPYPDKIDFSHLPRFGCRAYKLITPRPGKFNARAEKGWFFGYQKNTSKNFIIYYPHWTSSRGWKWVETFTPHATFNEDTMFGDVSTSTDKQATLSYWANNHLLLSDQPDLEIPSQLHSSLENELTSSIPDWRQLTSENIASTKAHSTEDTQPPQPPQPRPDHIRPSSPLPPTGESTPLSPPLQPTTNNTLTTQTSQVEPNQTADLTHPISNDDFSDDESIYAESEISKDPESIDSQADENLESSEQITNPSDQQIQIYDRIMTGWDPLPQLAGQKRNRSPDIQIMRTKRGRQVIRHDYNQLNQGKTAQLSTNPTSWHEAMTSVDAPLWKSAANDEFRSLQEKGAIKIIKRSGLPKGRKTMKSKW</sequence>
<proteinExistence type="predicted"/>
<dbReference type="InterPro" id="IPR036397">
    <property type="entry name" value="RNaseH_sf"/>
</dbReference>
<dbReference type="GO" id="GO:0003676">
    <property type="term" value="F:nucleic acid binding"/>
    <property type="evidence" value="ECO:0007669"/>
    <property type="project" value="InterPro"/>
</dbReference>
<organism evidence="2 3">
    <name type="scientific">Erysiphe pulchra</name>
    <dbReference type="NCBI Taxonomy" id="225359"/>
    <lineage>
        <taxon>Eukaryota</taxon>
        <taxon>Fungi</taxon>
        <taxon>Dikarya</taxon>
        <taxon>Ascomycota</taxon>
        <taxon>Pezizomycotina</taxon>
        <taxon>Leotiomycetes</taxon>
        <taxon>Erysiphales</taxon>
        <taxon>Erysiphaceae</taxon>
        <taxon>Erysiphe</taxon>
    </lineage>
</organism>
<evidence type="ECO:0008006" key="4">
    <source>
        <dbReference type="Google" id="ProtNLM"/>
    </source>
</evidence>
<feature type="compositionally biased region" description="Polar residues" evidence="1">
    <location>
        <begin position="306"/>
        <end position="315"/>
    </location>
</feature>
<reference evidence="2 3" key="1">
    <citation type="submission" date="2017-10" db="EMBL/GenBank/DDBJ databases">
        <title>Development of genomic resources for the powdery mildew, Erysiphe pulchra.</title>
        <authorList>
            <person name="Wadl P.A."/>
            <person name="Mack B.M."/>
            <person name="Moore G."/>
            <person name="Beltz S.B."/>
        </authorList>
    </citation>
    <scope>NUCLEOTIDE SEQUENCE [LARGE SCALE GENOMIC DNA]</scope>
    <source>
        <strain evidence="2">Cflorida</strain>
    </source>
</reference>
<name>A0A2S4PIH5_9PEZI</name>
<accession>A0A2S4PIH5</accession>
<dbReference type="OrthoDB" id="2687355at2759"/>
<feature type="non-terminal residue" evidence="2">
    <location>
        <position position="1"/>
    </location>
</feature>
<dbReference type="STRING" id="225359.A0A2S4PIH5"/>
<dbReference type="EMBL" id="PEDP01006844">
    <property type="protein sequence ID" value="POS81846.1"/>
    <property type="molecule type" value="Genomic_DNA"/>
</dbReference>
<evidence type="ECO:0000313" key="3">
    <source>
        <dbReference type="Proteomes" id="UP000237438"/>
    </source>
</evidence>
<feature type="region of interest" description="Disordered" evidence="1">
    <location>
        <begin position="30"/>
        <end position="50"/>
    </location>
</feature>
<dbReference type="InterPro" id="IPR012337">
    <property type="entry name" value="RNaseH-like_sf"/>
</dbReference>
<dbReference type="Proteomes" id="UP000237438">
    <property type="component" value="Unassembled WGS sequence"/>
</dbReference>
<feature type="region of interest" description="Disordered" evidence="1">
    <location>
        <begin position="205"/>
        <end position="315"/>
    </location>
</feature>
<evidence type="ECO:0000313" key="2">
    <source>
        <dbReference type="EMBL" id="POS81846.1"/>
    </source>
</evidence>
<protein>
    <recommendedName>
        <fullName evidence="4">Integrase catalytic domain-containing protein</fullName>
    </recommendedName>
</protein>
<feature type="compositionally biased region" description="Low complexity" evidence="1">
    <location>
        <begin position="247"/>
        <end position="259"/>
    </location>
</feature>
<dbReference type="AlphaFoldDB" id="A0A2S4PIH5"/>
<evidence type="ECO:0000256" key="1">
    <source>
        <dbReference type="SAM" id="MobiDB-lite"/>
    </source>
</evidence>
<keyword evidence="3" id="KW-1185">Reference proteome</keyword>
<gene>
    <name evidence="2" type="ORF">EPUL_006129</name>
</gene>
<comment type="caution">
    <text evidence="2">The sequence shown here is derived from an EMBL/GenBank/DDBJ whole genome shotgun (WGS) entry which is preliminary data.</text>
</comment>
<dbReference type="Gene3D" id="3.30.420.10">
    <property type="entry name" value="Ribonuclease H-like superfamily/Ribonuclease H"/>
    <property type="match status" value="1"/>
</dbReference>
<feature type="compositionally biased region" description="Polar residues" evidence="1">
    <location>
        <begin position="40"/>
        <end position="50"/>
    </location>
</feature>